<dbReference type="PROSITE" id="PS00191">
    <property type="entry name" value="CYTOCHROME_B5_1"/>
    <property type="match status" value="1"/>
</dbReference>
<evidence type="ECO:0000256" key="4">
    <source>
        <dbReference type="ARBA" id="ARBA00055674"/>
    </source>
</evidence>
<dbReference type="FunFam" id="3.10.120.10:FF:000020">
    <property type="entry name" value="Cytochrome b5-related protein"/>
    <property type="match status" value="1"/>
</dbReference>
<keyword evidence="1 6" id="KW-0349">Heme</keyword>
<name>A0A8K0CUS1_IGNLU</name>
<evidence type="ECO:0000313" key="8">
    <source>
        <dbReference type="EMBL" id="KAF2892879.1"/>
    </source>
</evidence>
<dbReference type="EMBL" id="VTPC01008398">
    <property type="protein sequence ID" value="KAF2892879.1"/>
    <property type="molecule type" value="Genomic_DNA"/>
</dbReference>
<proteinExistence type="inferred from homology"/>
<dbReference type="InterPro" id="IPR053100">
    <property type="entry name" value="Cytochrome_b5-related"/>
</dbReference>
<dbReference type="GO" id="GO:0006629">
    <property type="term" value="P:lipid metabolic process"/>
    <property type="evidence" value="ECO:0007669"/>
    <property type="project" value="InterPro"/>
</dbReference>
<dbReference type="GO" id="GO:0020037">
    <property type="term" value="F:heme binding"/>
    <property type="evidence" value="ECO:0007669"/>
    <property type="project" value="UniProtKB-UniRule"/>
</dbReference>
<comment type="similarity">
    <text evidence="6">Belongs to the cytochrome b5 family.</text>
</comment>
<evidence type="ECO:0000256" key="3">
    <source>
        <dbReference type="ARBA" id="ARBA00023004"/>
    </source>
</evidence>
<feature type="domain" description="Cytochrome b5 heme-binding" evidence="7">
    <location>
        <begin position="1"/>
        <end position="73"/>
    </location>
</feature>
<dbReference type="Proteomes" id="UP000801492">
    <property type="component" value="Unassembled WGS sequence"/>
</dbReference>
<keyword evidence="9" id="KW-1185">Reference proteome</keyword>
<keyword evidence="2 6" id="KW-0479">Metal-binding</keyword>
<evidence type="ECO:0000256" key="6">
    <source>
        <dbReference type="RuleBase" id="RU362121"/>
    </source>
</evidence>
<dbReference type="OrthoDB" id="260519at2759"/>
<feature type="transmembrane region" description="Helical" evidence="6">
    <location>
        <begin position="135"/>
        <end position="154"/>
    </location>
</feature>
<dbReference type="InterPro" id="IPR036400">
    <property type="entry name" value="Cyt_B5-like_heme/steroid_sf"/>
</dbReference>
<sequence length="415" mass="48398">MWLDEKRKTDGAEGLWRIHDNLYDLTDFIRNHPGGQFWLEATKGIDITEAFESHHISDRPEKILKKYYVRKAKTPRSSPYTFENDGFYRTLKRNVRKELKCISRKNGSSNIIADSLLIATFAFAILANMHWSSGFAVASGICFGFTLVASHNYTHQKDNFRMYYSDICMMQSREWRILHVLSHHLFTNTVLDSQVYFSEPFVLFYPQRKPIFVRYGTWVYTLLLLWPNLLHVGVLLRICQLLFYGRVKQIGFGDLLPFILPLVMYMFNSDSIISTIGMWLVIETIGSLTFSFLGYTTGHFHPNIFIDGDKPRAKNDRDWGIIQLDCVSDRREILGNKFLVLVSFGDHALHHLFPTLDHAILHELYPIVYATMKDFGVDIWMTNHPQMLVGYFKQLARTQPNLKYPNSLEKNNRKS</sequence>
<keyword evidence="6" id="KW-0472">Membrane</keyword>
<evidence type="ECO:0000256" key="1">
    <source>
        <dbReference type="ARBA" id="ARBA00022617"/>
    </source>
</evidence>
<organism evidence="8 9">
    <name type="scientific">Ignelater luminosus</name>
    <name type="common">Cucubano</name>
    <name type="synonym">Pyrophorus luminosus</name>
    <dbReference type="NCBI Taxonomy" id="2038154"/>
    <lineage>
        <taxon>Eukaryota</taxon>
        <taxon>Metazoa</taxon>
        <taxon>Ecdysozoa</taxon>
        <taxon>Arthropoda</taxon>
        <taxon>Hexapoda</taxon>
        <taxon>Insecta</taxon>
        <taxon>Pterygota</taxon>
        <taxon>Neoptera</taxon>
        <taxon>Endopterygota</taxon>
        <taxon>Coleoptera</taxon>
        <taxon>Polyphaga</taxon>
        <taxon>Elateriformia</taxon>
        <taxon>Elateroidea</taxon>
        <taxon>Elateridae</taxon>
        <taxon>Agrypninae</taxon>
        <taxon>Pyrophorini</taxon>
        <taxon>Ignelater</taxon>
    </lineage>
</organism>
<dbReference type="InterPro" id="IPR005804">
    <property type="entry name" value="FA_desaturase_dom"/>
</dbReference>
<evidence type="ECO:0000313" key="9">
    <source>
        <dbReference type="Proteomes" id="UP000801492"/>
    </source>
</evidence>
<feature type="transmembrane region" description="Helical" evidence="6">
    <location>
        <begin position="111"/>
        <end position="129"/>
    </location>
</feature>
<dbReference type="PANTHER" id="PTHR16740">
    <property type="entry name" value="CYTOCHROME B5-RELATED PROTEIN-RELATED"/>
    <property type="match status" value="1"/>
</dbReference>
<dbReference type="SUPFAM" id="SSF55856">
    <property type="entry name" value="Cytochrome b5-like heme/steroid binding domain"/>
    <property type="match status" value="1"/>
</dbReference>
<dbReference type="SMART" id="SM01117">
    <property type="entry name" value="Cyt-b5"/>
    <property type="match status" value="1"/>
</dbReference>
<dbReference type="AlphaFoldDB" id="A0A8K0CUS1"/>
<dbReference type="InterPro" id="IPR001199">
    <property type="entry name" value="Cyt_B5-like_heme/steroid-bd"/>
</dbReference>
<dbReference type="Pfam" id="PF00173">
    <property type="entry name" value="Cyt-b5"/>
    <property type="match status" value="1"/>
</dbReference>
<evidence type="ECO:0000256" key="5">
    <source>
        <dbReference type="ARBA" id="ARBA00073492"/>
    </source>
</evidence>
<accession>A0A8K0CUS1</accession>
<protein>
    <recommendedName>
        <fullName evidence="5">Cytochrome b5-related protein</fullName>
    </recommendedName>
</protein>
<dbReference type="PROSITE" id="PS50255">
    <property type="entry name" value="CYTOCHROME_B5_2"/>
    <property type="match status" value="1"/>
</dbReference>
<dbReference type="Gene3D" id="3.10.120.10">
    <property type="entry name" value="Cytochrome b5-like heme/steroid binding domain"/>
    <property type="match status" value="1"/>
</dbReference>
<keyword evidence="6" id="KW-0812">Transmembrane</keyword>
<evidence type="ECO:0000259" key="7">
    <source>
        <dbReference type="PROSITE" id="PS50255"/>
    </source>
</evidence>
<dbReference type="InterPro" id="IPR018506">
    <property type="entry name" value="Cyt_B5_heme-BS"/>
</dbReference>
<comment type="caution">
    <text evidence="8">The sequence shown here is derived from an EMBL/GenBank/DDBJ whole genome shotgun (WGS) entry which is preliminary data.</text>
</comment>
<keyword evidence="6" id="KW-1133">Transmembrane helix</keyword>
<comment type="function">
    <text evidence="4">May play a role in muscle cell metabolism.</text>
</comment>
<feature type="transmembrane region" description="Helical" evidence="6">
    <location>
        <begin position="273"/>
        <end position="295"/>
    </location>
</feature>
<reference evidence="8" key="1">
    <citation type="submission" date="2019-08" db="EMBL/GenBank/DDBJ databases">
        <title>The genome of the North American firefly Photinus pyralis.</title>
        <authorList>
            <consortium name="Photinus pyralis genome working group"/>
            <person name="Fallon T.R."/>
            <person name="Sander Lower S.E."/>
            <person name="Weng J.-K."/>
        </authorList>
    </citation>
    <scope>NUCLEOTIDE SEQUENCE</scope>
    <source>
        <strain evidence="8">TRF0915ILg1</strain>
        <tissue evidence="8">Whole body</tissue>
    </source>
</reference>
<feature type="transmembrane region" description="Helical" evidence="6">
    <location>
        <begin position="217"/>
        <end position="238"/>
    </location>
</feature>
<gene>
    <name evidence="8" type="ORF">ILUMI_13296</name>
</gene>
<comment type="caution">
    <text evidence="6">Lacks conserved residue(s) required for the propagation of feature annotation.</text>
</comment>
<dbReference type="Pfam" id="PF00487">
    <property type="entry name" value="FA_desaturase"/>
    <property type="match status" value="1"/>
</dbReference>
<keyword evidence="3 6" id="KW-0408">Iron</keyword>
<dbReference type="PANTHER" id="PTHR16740:SF1">
    <property type="entry name" value="CYTOCHROME B5-RELATED PROTEIN-RELATED"/>
    <property type="match status" value="1"/>
</dbReference>
<dbReference type="GO" id="GO:0046872">
    <property type="term" value="F:metal ion binding"/>
    <property type="evidence" value="ECO:0007669"/>
    <property type="project" value="UniProtKB-UniRule"/>
</dbReference>
<evidence type="ECO:0000256" key="2">
    <source>
        <dbReference type="ARBA" id="ARBA00022723"/>
    </source>
</evidence>